<sequence>MDGERRGRNGSKPSKPGSFPDTRFLANPLMGDVVSDWSPLHDAAIHGRLLTLRSLINQGWPVNLITVDRVSPLHEACLGGHPACASILLKHGAQVNTMTVDSHTPLFNACVSGSQDCVKLLLQHGASPHCGTNLVSPIHEAAKRGHMECIDSLVAHGGNIDYNIIHLGTPLYVACQNQQIACAKKLLESGASVNQGKGLDSPLHAVARMSSGELANLLMDFGADTQAKNAEGKCPVEVVPPESPLIQIFLEREGPPSLMQLCRLRIRKCFGIQQHHKINGLVIPERLKRFLLHL</sequence>
<reference evidence="2" key="1">
    <citation type="submission" date="2025-08" db="UniProtKB">
        <authorList>
            <consortium name="RefSeq"/>
        </authorList>
    </citation>
    <scope>IDENTIFICATION</scope>
</reference>
<accession>A0AC58LT78</accession>
<protein>
    <submittedName>
        <fullName evidence="2">Ankyrin repeat and SOCS box protein 9</fullName>
    </submittedName>
</protein>
<evidence type="ECO:0000313" key="1">
    <source>
        <dbReference type="Proteomes" id="UP001732720"/>
    </source>
</evidence>
<name>A0AC58LT78_CASCN</name>
<dbReference type="RefSeq" id="XP_073920359.1">
    <property type="nucleotide sequence ID" value="XM_074064258.1"/>
</dbReference>
<organism evidence="1 2">
    <name type="scientific">Castor canadensis</name>
    <name type="common">American beaver</name>
    <dbReference type="NCBI Taxonomy" id="51338"/>
    <lineage>
        <taxon>Eukaryota</taxon>
        <taxon>Metazoa</taxon>
        <taxon>Chordata</taxon>
        <taxon>Craniata</taxon>
        <taxon>Vertebrata</taxon>
        <taxon>Euteleostomi</taxon>
        <taxon>Mammalia</taxon>
        <taxon>Eutheria</taxon>
        <taxon>Euarchontoglires</taxon>
        <taxon>Glires</taxon>
        <taxon>Rodentia</taxon>
        <taxon>Castorimorpha</taxon>
        <taxon>Castoridae</taxon>
        <taxon>Castor</taxon>
    </lineage>
</organism>
<evidence type="ECO:0000313" key="2">
    <source>
        <dbReference type="RefSeq" id="XP_073920359.1"/>
    </source>
</evidence>
<dbReference type="Proteomes" id="UP001732720">
    <property type="component" value="Chromosome X"/>
</dbReference>
<proteinExistence type="predicted"/>
<gene>
    <name evidence="2" type="primary">Asb9</name>
</gene>
<keyword evidence="1" id="KW-1185">Reference proteome</keyword>